<dbReference type="Pfam" id="PF10344">
    <property type="entry name" value="Hobbit"/>
    <property type="match status" value="2"/>
</dbReference>
<keyword evidence="3" id="KW-0472">Membrane</keyword>
<evidence type="ECO:0000256" key="2">
    <source>
        <dbReference type="SAM" id="MobiDB-lite"/>
    </source>
</evidence>
<keyword evidence="6" id="KW-1185">Reference proteome</keyword>
<feature type="compositionally biased region" description="Basic and acidic residues" evidence="2">
    <location>
        <begin position="1485"/>
        <end position="1503"/>
    </location>
</feature>
<gene>
    <name evidence="5" type="ORF">LNINA_LOCUS4764</name>
</gene>
<dbReference type="Proteomes" id="UP001497472">
    <property type="component" value="Unassembled WGS sequence"/>
</dbReference>
<evidence type="ECO:0000256" key="3">
    <source>
        <dbReference type="SAM" id="Phobius"/>
    </source>
</evidence>
<accession>A0AAV1J9C4</accession>
<evidence type="ECO:0000313" key="5">
    <source>
        <dbReference type="EMBL" id="CAK1545071.1"/>
    </source>
</evidence>
<dbReference type="EMBL" id="CAVLEF010000006">
    <property type="protein sequence ID" value="CAK1545071.1"/>
    <property type="molecule type" value="Genomic_DNA"/>
</dbReference>
<organism evidence="5 6">
    <name type="scientific">Leptosia nina</name>
    <dbReference type="NCBI Taxonomy" id="320188"/>
    <lineage>
        <taxon>Eukaryota</taxon>
        <taxon>Metazoa</taxon>
        <taxon>Ecdysozoa</taxon>
        <taxon>Arthropoda</taxon>
        <taxon>Hexapoda</taxon>
        <taxon>Insecta</taxon>
        <taxon>Pterygota</taxon>
        <taxon>Neoptera</taxon>
        <taxon>Endopterygota</taxon>
        <taxon>Lepidoptera</taxon>
        <taxon>Glossata</taxon>
        <taxon>Ditrysia</taxon>
        <taxon>Papilionoidea</taxon>
        <taxon>Pieridae</taxon>
        <taxon>Pierinae</taxon>
        <taxon>Leptosia</taxon>
    </lineage>
</organism>
<evidence type="ECO:0000313" key="6">
    <source>
        <dbReference type="Proteomes" id="UP001497472"/>
    </source>
</evidence>
<comment type="caution">
    <text evidence="5">The sequence shown here is derived from an EMBL/GenBank/DDBJ whole genome shotgun (WGS) entry which is preliminary data.</text>
</comment>
<feature type="region of interest" description="Disordered" evidence="2">
    <location>
        <begin position="1483"/>
        <end position="1519"/>
    </location>
</feature>
<evidence type="ECO:0000256" key="1">
    <source>
        <dbReference type="SAM" id="Coils"/>
    </source>
</evidence>
<feature type="compositionally biased region" description="Acidic residues" evidence="2">
    <location>
        <begin position="2015"/>
        <end position="2024"/>
    </location>
</feature>
<feature type="compositionally biased region" description="Basic and acidic residues" evidence="2">
    <location>
        <begin position="2058"/>
        <end position="2069"/>
    </location>
</feature>
<feature type="transmembrane region" description="Helical" evidence="3">
    <location>
        <begin position="6"/>
        <end position="30"/>
    </location>
</feature>
<feature type="region of interest" description="Disordered" evidence="2">
    <location>
        <begin position="2173"/>
        <end position="2195"/>
    </location>
</feature>
<reference evidence="5 6" key="1">
    <citation type="submission" date="2023-11" db="EMBL/GenBank/DDBJ databases">
        <authorList>
            <person name="Okamura Y."/>
        </authorList>
    </citation>
    <scope>NUCLEOTIDE SEQUENCE [LARGE SCALE GENOMIC DNA]</scope>
</reference>
<evidence type="ECO:0000259" key="4">
    <source>
        <dbReference type="SMART" id="SM01214"/>
    </source>
</evidence>
<dbReference type="PANTHER" id="PTHR15678">
    <property type="entry name" value="ANTIGEN MLAA-22-RELATED"/>
    <property type="match status" value="1"/>
</dbReference>
<sequence length="2195" mass="247020">MNLFLILFLTFIVIYSCVSWLLPTLLSWLFKQKYHIKLKIGRIAVLKLILRDVNLSKDGYSIHIDEISFRSSFFNSEINKLVSVVVKSLKVTNNAEEKRNVVVETILKPLLSKQNSSSRVENIETQENNILQDGQLSTFTYQKLLDFRDKKLPPSLIMFAQFMGVHIFDVAIIISNLTKNWEIYATASEIHADGAAGGPARALVFSANVVKANAKLSSQQTELIDSSCSILVEGTVKADGPLNVEKIHTVISNPKVVLQDNLFNFLKNSQKPRNFPVQNSTEDHLATFIPRLSPVIPKILSVKIGPTTIGCVDNVTKTTFEVSLQSFQVNSRFSAASVVLSAMGAEVLRLPQVYVALQVDGLQFATRESTLIYLNKLKLDAKLEKGTLNLYLIISTLNVNYDHSTVFHWYSNLIQRIKKSKAMQISQVTQNSWNAEAWWSRVSRSCALQGCAELRTVLLRCGRGTTAFGVGCSGLKVKFDQLLDTTEETYKSNGRQWSAELLIDGGWAGAGRGEAPARRAHQWGAALLAVALVKWASHSPTNSKVEAMMDCLRLEWSPALAQTILALVDCINEYRGSPAEHPSPDSTEATHNITMNIALSHINLFLIISDNVCLMTRIDAVTLEKTKVKSGALISGLKISEIVPFQGNFQCHRSDDISSAFFHLKLGKIERVPCLERSSVLLDFQFLEKVEFDWNPNLYLKLLAFIRAFRGFRSELNERRGDKTASRKELVKDWRVSFKTDTHLGLALSKDNSMVFATDDMTIAYDHEIGLSIIWSQLKMILNGDEIISVDGYSMERVSDDPDIRIERKANEGFVLSWNKVWAVNIESIRVIFPYKHRFAEAVQGDFVSLFKWLKHVHGIKKKPFTLDSSLPSDLHIKIEEILIEMSDDPFEVKLRDNYELLEDEYKESQKRRTMLDAKVQELCKPHLFLPAGKVEELYSALRQKDAQIYVQRCRAAPPPRSRLVACCLSGFSLLSLADPSMHGTNNATKRLREIDADSPWPEEGIEFSTLWCRMINVSVALWQLRLRDFPQPLLSMSEMRLWGTMLAAEEAAPARAVRTVVIDQGIPWGEFELERSMMPLKWYYDLCCEMTEYSYAFGPCWEPVIAHCNLAFDQVSRPSLDPSAPLTWWDKVRLLFHGRLTLNCAKFTCLLHVSLDPYNTTEEMEVTWTDLVLDWTNGKLGFLGELKVFVRTASKYDDCRVLRVPGLRLSIKLGWQCVGDPRDHHAVAPCAPTRLPEYSSNQEHDSYRAFRSQGVDLHLSMDTKPMEDDGPVLLLYGSTLRWFESLKLILSGTTRPTRRGRVFKNLKPRKPQLSRHYRNVAVSLTLHNLQVFYWSSSSMQRGIEMLGVRVTCGSRHRLSLVSGSDALIRRARAVWATLYMNCDLNDVEIWLKTPAQQPHEEKDGDERSAMLCPPAMEKCYCLSVRRVSYGREASGAGSTPAPTHRLAVHDLRGAWTKLNRDLAFALIDTYIKTQQLKKNLSTKALKEEEKPTTSPKHQRDGDMVSPPPASAQGGTSGSGACAEGMLAALVAEAGEAGGEAPVVFSDELAGAETDAPPPHPPHLRHVLDDETAHTACLIELVNSQVVLKGCETRGYVILCAARAEVRQRVRRAPAATAWSGALSAMQYYATVSAADRDQLDENIQWVSVEEIEERWSGAEISTLPDVPRLVGSGHSAGGVIGRTVGPSADTGLAQLQRIVSRCACEFYYVSQESETSTNTAAGWASAPEPYDSFTLMHHDLDVCTNSLQYAMLLDVVNNVVLHVEPERRRALERRARMRFQLQLHRDTDPRHLIHKLQTQVRETLARLRRLEKEYYLKNRSITGNDPIALAELKSLDDQVNECKETAWSLGEELDAMVRAWREAGSATRPPAPRSPHAPPHRYNEICFKSARWRLTDADGQLGIADLLLTNFLYTKTSRSDDSVEHQLELGYVRVTNLLPNEPFPEVLVPQAASGRAPLARRAALRVFCRDRPPVGGISVKEHFEVNIVPIRIGMTKKFFNTMLKFCFPERDPDAMEEGDDETGEGGTGSGGTGRNSATLVSKKSRKKAKDSNSNFYVKRDKKDKDDVEKMKERAEKNKLFIYIKIPEVPVRVSYKGSKEKNLEDVRDLPLVLPTLEYHNVTWTWLDLLLATKNDTRRVLLSQAIRQKLQLHRRAPAAPEPLEEDKARLLLGDRTVAENKPQKKSTPSVFKFSKS</sequence>
<feature type="domain" description="FMP27/BLTP2/Hobbit GFWDK motif-containing RBG unit" evidence="4">
    <location>
        <begin position="1029"/>
        <end position="1161"/>
    </location>
</feature>
<keyword evidence="1" id="KW-0175">Coiled coil</keyword>
<feature type="coiled-coil region" evidence="1">
    <location>
        <begin position="892"/>
        <end position="919"/>
    </location>
</feature>
<dbReference type="PANTHER" id="PTHR15678:SF6">
    <property type="entry name" value="BRIDGE-LIKE LIPID TRANSFER PROTEIN FAMILY MEMBER 2"/>
    <property type="match status" value="1"/>
</dbReference>
<keyword evidence="3" id="KW-1133">Transmembrane helix</keyword>
<proteinExistence type="predicted"/>
<dbReference type="InterPro" id="IPR045167">
    <property type="entry name" value="Hobbit"/>
</dbReference>
<name>A0AAV1J9C4_9NEOP</name>
<feature type="compositionally biased region" description="Gly residues" evidence="2">
    <location>
        <begin position="2025"/>
        <end position="2034"/>
    </location>
</feature>
<dbReference type="InterPro" id="IPR019441">
    <property type="entry name" value="FMP27/BLTP2/Hobbit_GFWDK_RBG"/>
</dbReference>
<feature type="region of interest" description="Disordered" evidence="2">
    <location>
        <begin position="2011"/>
        <end position="2069"/>
    </location>
</feature>
<protein>
    <recommendedName>
        <fullName evidence="4">FMP27/BLTP2/Hobbit GFWDK motif-containing RBG unit domain-containing protein</fullName>
    </recommendedName>
</protein>
<keyword evidence="3" id="KW-0812">Transmembrane</keyword>
<dbReference type="SMART" id="SM01214">
    <property type="entry name" value="Fmp27_GFWDK"/>
    <property type="match status" value="1"/>
</dbReference>